<gene>
    <name evidence="2" type="ORF">OO017_17260</name>
</gene>
<protein>
    <submittedName>
        <fullName evidence="2">Uncharacterized protein</fullName>
    </submittedName>
</protein>
<dbReference type="EMBL" id="JAPFQO010000012">
    <property type="protein sequence ID" value="MCX2741708.1"/>
    <property type="molecule type" value="Genomic_DNA"/>
</dbReference>
<keyword evidence="3" id="KW-1185">Reference proteome</keyword>
<reference evidence="2 3" key="1">
    <citation type="submission" date="2022-11" db="EMBL/GenBank/DDBJ databases">
        <title>The characterization of three novel Bacteroidetes species and genomic analysis of their roles in tidal elemental geochemical cycles.</title>
        <authorList>
            <person name="Ma K.-J."/>
        </authorList>
    </citation>
    <scope>NUCLEOTIDE SEQUENCE [LARGE SCALE GENOMIC DNA]</scope>
    <source>
        <strain evidence="2 3">M82</strain>
    </source>
</reference>
<evidence type="ECO:0000256" key="1">
    <source>
        <dbReference type="SAM" id="SignalP"/>
    </source>
</evidence>
<comment type="caution">
    <text evidence="2">The sequence shown here is derived from an EMBL/GenBank/DDBJ whole genome shotgun (WGS) entry which is preliminary data.</text>
</comment>
<dbReference type="Proteomes" id="UP001207228">
    <property type="component" value="Unassembled WGS sequence"/>
</dbReference>
<feature type="chain" id="PRO_5045327754" evidence="1">
    <location>
        <begin position="24"/>
        <end position="56"/>
    </location>
</feature>
<evidence type="ECO:0000313" key="2">
    <source>
        <dbReference type="EMBL" id="MCX2741708.1"/>
    </source>
</evidence>
<organism evidence="2 3">
    <name type="scientific">Pontibacter anaerobius</name>
    <dbReference type="NCBI Taxonomy" id="2993940"/>
    <lineage>
        <taxon>Bacteria</taxon>
        <taxon>Pseudomonadati</taxon>
        <taxon>Bacteroidota</taxon>
        <taxon>Cytophagia</taxon>
        <taxon>Cytophagales</taxon>
        <taxon>Hymenobacteraceae</taxon>
        <taxon>Pontibacter</taxon>
    </lineage>
</organism>
<name>A0ABT3RJM9_9BACT</name>
<evidence type="ECO:0000313" key="3">
    <source>
        <dbReference type="Proteomes" id="UP001207228"/>
    </source>
</evidence>
<dbReference type="RefSeq" id="WP_266053943.1">
    <property type="nucleotide sequence ID" value="NZ_JAPFQO010000012.1"/>
</dbReference>
<proteinExistence type="predicted"/>
<sequence length="56" mass="6198">MKNLFVLTLMAFALAVASSKARAQHTSKAQEIGLINQTNFKPVIDGFKAYNSELRN</sequence>
<keyword evidence="1" id="KW-0732">Signal</keyword>
<feature type="signal peptide" evidence="1">
    <location>
        <begin position="1"/>
        <end position="23"/>
    </location>
</feature>
<accession>A0ABT3RJM9</accession>